<organism evidence="1 2">
    <name type="scientific">Micromonospora halotolerans</name>
    <dbReference type="NCBI Taxonomy" id="709879"/>
    <lineage>
        <taxon>Bacteria</taxon>
        <taxon>Bacillati</taxon>
        <taxon>Actinomycetota</taxon>
        <taxon>Actinomycetes</taxon>
        <taxon>Micromonosporales</taxon>
        <taxon>Micromonosporaceae</taxon>
        <taxon>Micromonospora</taxon>
    </lineage>
</organism>
<dbReference type="RefSeq" id="WP_313719158.1">
    <property type="nucleotide sequence ID" value="NZ_CP134876.1"/>
</dbReference>
<protein>
    <submittedName>
        <fullName evidence="1">Uncharacterized protein</fullName>
    </submittedName>
</protein>
<name>A0ABY9ZQR9_9ACTN</name>
<keyword evidence="2" id="KW-1185">Reference proteome</keyword>
<sequence length="141" mass="16728">MSRRQAAREMQEAVEREILKLLAEHGEMTTWQVQAEVKTGRTRIVFQDEWGELEHYDSWSLSYIRNRLYELCHDRVTWRKASWGPGWDGRPAGVSQYLWRLQTPEGREQMRLAWQREKQALDERLALIRRDGIGDAPSKSD</sequence>
<reference evidence="1 2" key="1">
    <citation type="submission" date="2023-09" db="EMBL/GenBank/DDBJ databases">
        <title>Micromonospora halotolerans DSM 45598 genome sequence.</title>
        <authorList>
            <person name="Mo P."/>
        </authorList>
    </citation>
    <scope>NUCLEOTIDE SEQUENCE [LARGE SCALE GENOMIC DNA]</scope>
    <source>
        <strain evidence="1 2">DSM 45598</strain>
    </source>
</reference>
<gene>
    <name evidence="1" type="ORF">RMN56_20690</name>
</gene>
<accession>A0ABY9ZQR9</accession>
<dbReference type="Proteomes" id="UP001303001">
    <property type="component" value="Chromosome"/>
</dbReference>
<proteinExistence type="predicted"/>
<evidence type="ECO:0000313" key="2">
    <source>
        <dbReference type="Proteomes" id="UP001303001"/>
    </source>
</evidence>
<evidence type="ECO:0000313" key="1">
    <source>
        <dbReference type="EMBL" id="WNM37574.1"/>
    </source>
</evidence>
<dbReference type="EMBL" id="CP134876">
    <property type="protein sequence ID" value="WNM37574.1"/>
    <property type="molecule type" value="Genomic_DNA"/>
</dbReference>